<dbReference type="HOGENOM" id="CLU_2467864_0_0_4"/>
<dbReference type="PATRIC" id="fig|762967.3.peg.1206"/>
<evidence type="ECO:0000313" key="2">
    <source>
        <dbReference type="Proteomes" id="UP000004956"/>
    </source>
</evidence>
<evidence type="ECO:0000313" key="1">
    <source>
        <dbReference type="EMBL" id="EHY31096.1"/>
    </source>
</evidence>
<accession>H3KFL1</accession>
<dbReference type="Proteomes" id="UP000004956">
    <property type="component" value="Unassembled WGS sequence"/>
</dbReference>
<keyword evidence="2" id="KW-1185">Reference proteome</keyword>
<reference evidence="1 2" key="1">
    <citation type="submission" date="2011-11" db="EMBL/GenBank/DDBJ databases">
        <authorList>
            <person name="Weinstock G."/>
            <person name="Sodergren E."/>
            <person name="Clifton S."/>
            <person name="Fulton L."/>
            <person name="Fulton B."/>
            <person name="Courtney L."/>
            <person name="Fronick C."/>
            <person name="Harrison M."/>
            <person name="Strong C."/>
            <person name="Farmer C."/>
            <person name="Delahaunty K."/>
            <person name="Markovic C."/>
            <person name="Hall O."/>
            <person name="Minx P."/>
            <person name="Tomlinson C."/>
            <person name="Mitreva M."/>
            <person name="Hou S."/>
            <person name="Chen J."/>
            <person name="Wollam A."/>
            <person name="Pepin K.H."/>
            <person name="Johnson M."/>
            <person name="Bhonagiri V."/>
            <person name="Zhang X."/>
            <person name="Suruliraj S."/>
            <person name="Warren W."/>
            <person name="Chinwalla A."/>
            <person name="Mardis E.R."/>
            <person name="Wilson R.K."/>
        </authorList>
    </citation>
    <scope>NUCLEOTIDE SEQUENCE [LARGE SCALE GENOMIC DNA]</scope>
    <source>
        <strain evidence="1 2">YIT 11816</strain>
    </source>
</reference>
<protein>
    <submittedName>
        <fullName evidence="1">Uncharacterized protein</fullName>
    </submittedName>
</protein>
<organism evidence="1 2">
    <name type="scientific">Sutterella parvirubra YIT 11816</name>
    <dbReference type="NCBI Taxonomy" id="762967"/>
    <lineage>
        <taxon>Bacteria</taxon>
        <taxon>Pseudomonadati</taxon>
        <taxon>Pseudomonadota</taxon>
        <taxon>Betaproteobacteria</taxon>
        <taxon>Burkholderiales</taxon>
        <taxon>Sutterellaceae</taxon>
        <taxon>Sutterella</taxon>
    </lineage>
</organism>
<dbReference type="EMBL" id="AFBQ01000226">
    <property type="protein sequence ID" value="EHY31096.1"/>
    <property type="molecule type" value="Genomic_DNA"/>
</dbReference>
<name>H3KFL1_9BURK</name>
<dbReference type="AlphaFoldDB" id="H3KFL1"/>
<sequence length="88" mass="10042">MVGGRLRACGLGEWSISRARTGTRCGQKSILRSTPAKVREVPHELGFLPMRTFPQDARCRRSRGRRKVRRFVKTGIRGRVGRPPVERQ</sequence>
<proteinExistence type="predicted"/>
<dbReference type="STRING" id="762967.HMPREF9440_01530"/>
<comment type="caution">
    <text evidence="1">The sequence shown here is derived from an EMBL/GenBank/DDBJ whole genome shotgun (WGS) entry which is preliminary data.</text>
</comment>
<gene>
    <name evidence="1" type="ORF">HMPREF9440_01530</name>
</gene>